<sequence>MKFTGTITHLSQKGFGVVKNIQNNISYFVYGTWPGDSGQFEVIDKPLNNKKFAYAKLLHLMQPSVHRQTPECPHLSLESNACTGCSWMIADYTSQLEQKRNRFVYAMKRIGFDSTQFTTGPVHPAPQIYGYRNRCQVKTDGQQLGFVSENSYKIAPIKDCIVLNDSCRKLLKTAIQQLPNPKWKAGAAQDWNFIELDDEMQANEIAINQKRPFKQGNTSQNTWMQAWLKEKLTNIPCTGKVVELFCGSGNFTQIIAESNCTSIIAFESDDNSIQQIKIKNFDKVIPLKCDLFDPLVWEKLQQPVNDAKILILDPPRAGLKKHKGFFDRFKALRTIIYFSCNPETFARDAWFFSQNNFSITEIQLIDLFPHTQHIEISAVFNRPDATACLSSVDIS</sequence>
<dbReference type="InterPro" id="IPR030391">
    <property type="entry name" value="MeTrfase_TrmA_CS"/>
</dbReference>
<feature type="binding site" evidence="5">
    <location>
        <position position="215"/>
    </location>
    <ligand>
        <name>S-adenosyl-L-methionine</name>
        <dbReference type="ChEBI" id="CHEBI:59789"/>
    </ligand>
</feature>
<comment type="caution">
    <text evidence="7">The sequence shown here is derived from an EMBL/GenBank/DDBJ whole genome shotgun (WGS) entry which is preliminary data.</text>
</comment>
<keyword evidence="4" id="KW-0411">Iron-sulfur</keyword>
<dbReference type="PANTHER" id="PTHR11061:SF30">
    <property type="entry name" value="TRNA (URACIL(54)-C(5))-METHYLTRANSFERASE"/>
    <property type="match status" value="1"/>
</dbReference>
<keyword evidence="1 5" id="KW-0489">Methyltransferase</keyword>
<evidence type="ECO:0000313" key="7">
    <source>
        <dbReference type="EMBL" id="PSJ16198.1"/>
    </source>
</evidence>
<dbReference type="GO" id="GO:0032259">
    <property type="term" value="P:methylation"/>
    <property type="evidence" value="ECO:0007669"/>
    <property type="project" value="UniProtKB-KW"/>
</dbReference>
<dbReference type="Gene3D" id="3.40.50.150">
    <property type="entry name" value="Vaccinia Virus protein VP39"/>
    <property type="match status" value="2"/>
</dbReference>
<reference evidence="7 8" key="1">
    <citation type="submission" date="2018-03" db="EMBL/GenBank/DDBJ databases">
        <title>Draft genome of Nitrosomonas supralitoralis APG5.</title>
        <authorList>
            <person name="Urakawa H."/>
            <person name="Lopez J.V."/>
        </authorList>
    </citation>
    <scope>NUCLEOTIDE SEQUENCE [LARGE SCALE GENOMIC DNA]</scope>
    <source>
        <strain evidence="7 8">APG5</strain>
    </source>
</reference>
<dbReference type="InterPro" id="IPR010280">
    <property type="entry name" value="U5_MeTrfase_fam"/>
</dbReference>
<evidence type="ECO:0000313" key="8">
    <source>
        <dbReference type="Proteomes" id="UP000241912"/>
    </source>
</evidence>
<feature type="active site" description="Nucleophile" evidence="5">
    <location>
        <position position="340"/>
    </location>
</feature>
<keyword evidence="2 5" id="KW-0808">Transferase</keyword>
<dbReference type="GO" id="GO:0008173">
    <property type="term" value="F:RNA methyltransferase activity"/>
    <property type="evidence" value="ECO:0007669"/>
    <property type="project" value="InterPro"/>
</dbReference>
<name>A0A2P7NRY8_9PROT</name>
<dbReference type="Pfam" id="PF05958">
    <property type="entry name" value="tRNA_U5-meth_tr"/>
    <property type="match status" value="1"/>
</dbReference>
<comment type="similarity">
    <text evidence="5">Belongs to the class I-like SAM-binding methyltransferase superfamily. RNA M5U methyltransferase family.</text>
</comment>
<evidence type="ECO:0000256" key="3">
    <source>
        <dbReference type="ARBA" id="ARBA00022691"/>
    </source>
</evidence>
<dbReference type="OrthoDB" id="9804590at2"/>
<dbReference type="InterPro" id="IPR030390">
    <property type="entry name" value="MeTrfase_TrmA_AS"/>
</dbReference>
<dbReference type="CDD" id="cd02440">
    <property type="entry name" value="AdoMet_MTases"/>
    <property type="match status" value="1"/>
</dbReference>
<dbReference type="PROSITE" id="PS01230">
    <property type="entry name" value="TRMA_1"/>
    <property type="match status" value="1"/>
</dbReference>
<feature type="binding site" evidence="5">
    <location>
        <position position="313"/>
    </location>
    <ligand>
        <name>S-adenosyl-L-methionine</name>
        <dbReference type="ChEBI" id="CHEBI:59789"/>
    </ligand>
</feature>
<evidence type="ECO:0000256" key="5">
    <source>
        <dbReference type="PROSITE-ProRule" id="PRU01024"/>
    </source>
</evidence>
<dbReference type="PROSITE" id="PS51687">
    <property type="entry name" value="SAM_MT_RNA_M5U"/>
    <property type="match status" value="1"/>
</dbReference>
<accession>A0A2P7NRY8</accession>
<evidence type="ECO:0000256" key="2">
    <source>
        <dbReference type="ARBA" id="ARBA00022679"/>
    </source>
</evidence>
<keyword evidence="8" id="KW-1185">Reference proteome</keyword>
<dbReference type="Gene3D" id="2.40.50.140">
    <property type="entry name" value="Nucleic acid-binding proteins"/>
    <property type="match status" value="1"/>
</dbReference>
<dbReference type="PROSITE" id="PS01231">
    <property type="entry name" value="TRMA_2"/>
    <property type="match status" value="1"/>
</dbReference>
<dbReference type="Proteomes" id="UP000241912">
    <property type="component" value="Unassembled WGS sequence"/>
</dbReference>
<dbReference type="GO" id="GO:0051536">
    <property type="term" value="F:iron-sulfur cluster binding"/>
    <property type="evidence" value="ECO:0007669"/>
    <property type="project" value="UniProtKB-KW"/>
</dbReference>
<evidence type="ECO:0000256" key="4">
    <source>
        <dbReference type="ARBA" id="ARBA00023014"/>
    </source>
</evidence>
<dbReference type="GO" id="GO:0008757">
    <property type="term" value="F:S-adenosylmethionine-dependent methyltransferase activity"/>
    <property type="evidence" value="ECO:0007669"/>
    <property type="project" value="UniProtKB-ARBA"/>
</dbReference>
<dbReference type="GO" id="GO:0009451">
    <property type="term" value="P:RNA modification"/>
    <property type="evidence" value="ECO:0007669"/>
    <property type="project" value="UniProtKB-ARBA"/>
</dbReference>
<dbReference type="SUPFAM" id="SSF53335">
    <property type="entry name" value="S-adenosyl-L-methionine-dependent methyltransferases"/>
    <property type="match status" value="1"/>
</dbReference>
<proteinExistence type="inferred from homology"/>
<dbReference type="InterPro" id="IPR029063">
    <property type="entry name" value="SAM-dependent_MTases_sf"/>
</dbReference>
<evidence type="ECO:0000256" key="1">
    <source>
        <dbReference type="ARBA" id="ARBA00022603"/>
    </source>
</evidence>
<feature type="binding site" evidence="5">
    <location>
        <position position="267"/>
    </location>
    <ligand>
        <name>S-adenosyl-L-methionine</name>
        <dbReference type="ChEBI" id="CHEBI:59789"/>
    </ligand>
</feature>
<evidence type="ECO:0000256" key="6">
    <source>
        <dbReference type="PROSITE-ProRule" id="PRU10015"/>
    </source>
</evidence>
<dbReference type="Gene3D" id="2.40.50.1070">
    <property type="match status" value="1"/>
</dbReference>
<keyword evidence="4" id="KW-0408">Iron</keyword>
<dbReference type="GO" id="GO:0006396">
    <property type="term" value="P:RNA processing"/>
    <property type="evidence" value="ECO:0007669"/>
    <property type="project" value="InterPro"/>
</dbReference>
<dbReference type="AlphaFoldDB" id="A0A2P7NRY8"/>
<dbReference type="EMBL" id="PXXU01000064">
    <property type="protein sequence ID" value="PSJ16198.1"/>
    <property type="molecule type" value="Genomic_DNA"/>
</dbReference>
<dbReference type="InterPro" id="IPR012340">
    <property type="entry name" value="NA-bd_OB-fold"/>
</dbReference>
<keyword evidence="4" id="KW-0479">Metal-binding</keyword>
<dbReference type="PANTHER" id="PTHR11061">
    <property type="entry name" value="RNA M5U METHYLTRANSFERASE"/>
    <property type="match status" value="1"/>
</dbReference>
<feature type="binding site" evidence="5">
    <location>
        <position position="245"/>
    </location>
    <ligand>
        <name>S-adenosyl-L-methionine</name>
        <dbReference type="ChEBI" id="CHEBI:59789"/>
    </ligand>
</feature>
<gene>
    <name evidence="7" type="ORF">C7H79_14775</name>
</gene>
<feature type="active site" evidence="6">
    <location>
        <position position="340"/>
    </location>
</feature>
<protein>
    <submittedName>
        <fullName evidence="7">RNA methyltransferase</fullName>
    </submittedName>
</protein>
<keyword evidence="3 5" id="KW-0949">S-adenosyl-L-methionine</keyword>
<organism evidence="7 8">
    <name type="scientific">Nitrosomonas supralitoralis</name>
    <dbReference type="NCBI Taxonomy" id="2116706"/>
    <lineage>
        <taxon>Bacteria</taxon>
        <taxon>Pseudomonadati</taxon>
        <taxon>Pseudomonadota</taxon>
        <taxon>Betaproteobacteria</taxon>
        <taxon>Nitrosomonadales</taxon>
        <taxon>Nitrosomonadaceae</taxon>
        <taxon>Nitrosomonas</taxon>
    </lineage>
</organism>